<comment type="caution">
    <text evidence="2">The sequence shown here is derived from an EMBL/GenBank/DDBJ whole genome shotgun (WGS) entry which is preliminary data.</text>
</comment>
<reference evidence="2 3" key="1">
    <citation type="submission" date="2017-11" db="EMBL/GenBank/DDBJ databases">
        <title>The genome of Rhizophagus clarus HR1 reveals common genetic basis of auxotrophy among arbuscular mycorrhizal fungi.</title>
        <authorList>
            <person name="Kobayashi Y."/>
        </authorList>
    </citation>
    <scope>NUCLEOTIDE SEQUENCE [LARGE SCALE GENOMIC DNA]</scope>
    <source>
        <strain evidence="2 3">HR1</strain>
    </source>
</reference>
<dbReference type="InterPro" id="IPR011009">
    <property type="entry name" value="Kinase-like_dom_sf"/>
</dbReference>
<keyword evidence="3" id="KW-1185">Reference proteome</keyword>
<proteinExistence type="predicted"/>
<gene>
    <name evidence="2" type="ORF">RclHR1_03660021</name>
</gene>
<dbReference type="InterPro" id="IPR017441">
    <property type="entry name" value="Protein_kinase_ATP_BS"/>
</dbReference>
<protein>
    <recommendedName>
        <fullName evidence="4">Protein kinase domain-containing protein</fullName>
    </recommendedName>
</protein>
<name>A0A2Z6RNT3_9GLOM</name>
<dbReference type="SUPFAM" id="SSF56112">
    <property type="entry name" value="Protein kinase-like (PK-like)"/>
    <property type="match status" value="1"/>
</dbReference>
<dbReference type="PROSITE" id="PS00107">
    <property type="entry name" value="PROTEIN_KINASE_ATP"/>
    <property type="match status" value="1"/>
</dbReference>
<sequence>MERVNDKNSFDPTPKLKSSPIPILFVSFDENDDNCFNCGEKYVEVPFCKQKYCKKCFSHYISYLDDFSTYLDVYYTLEPQNIQEYIEIIWIFYALNKYLEKYCKLCKKSLYQGTDTFVIYGFKLCSDCYQISSGWIKSSLTNKPIPIIYLPWWYNISHCESCGSKLTFTSECQKYCTNCLIIFIGCRYCLITNIIFGFTNQSQCKKCKRVSSITVDIANIKSGNSYLDDFLLKIRVNIHNNLKIAEFNEKIKKIGKYFLPMSIGSSIYQTVEGQSKSSMEWIPYSQFTNIKEIGEGGFGIIYQATWLDGPINYGRRMRSEIVILKRFKNSKVISKYFFK</sequence>
<evidence type="ECO:0000313" key="3">
    <source>
        <dbReference type="Proteomes" id="UP000247702"/>
    </source>
</evidence>
<keyword evidence="1" id="KW-0067">ATP-binding</keyword>
<evidence type="ECO:0008006" key="4">
    <source>
        <dbReference type="Google" id="ProtNLM"/>
    </source>
</evidence>
<dbReference type="Gene3D" id="1.10.510.10">
    <property type="entry name" value="Transferase(Phosphotransferase) domain 1"/>
    <property type="match status" value="1"/>
</dbReference>
<evidence type="ECO:0000256" key="1">
    <source>
        <dbReference type="PROSITE-ProRule" id="PRU10141"/>
    </source>
</evidence>
<keyword evidence="1" id="KW-0547">Nucleotide-binding</keyword>
<accession>A0A2Z6RNT3</accession>
<dbReference type="Proteomes" id="UP000247702">
    <property type="component" value="Unassembled WGS sequence"/>
</dbReference>
<organism evidence="2 3">
    <name type="scientific">Rhizophagus clarus</name>
    <dbReference type="NCBI Taxonomy" id="94130"/>
    <lineage>
        <taxon>Eukaryota</taxon>
        <taxon>Fungi</taxon>
        <taxon>Fungi incertae sedis</taxon>
        <taxon>Mucoromycota</taxon>
        <taxon>Glomeromycotina</taxon>
        <taxon>Glomeromycetes</taxon>
        <taxon>Glomerales</taxon>
        <taxon>Glomeraceae</taxon>
        <taxon>Rhizophagus</taxon>
    </lineage>
</organism>
<dbReference type="AlphaFoldDB" id="A0A2Z6RNT3"/>
<evidence type="ECO:0000313" key="2">
    <source>
        <dbReference type="EMBL" id="GBB99874.1"/>
    </source>
</evidence>
<dbReference type="EMBL" id="BEXD01002957">
    <property type="protein sequence ID" value="GBB99874.1"/>
    <property type="molecule type" value="Genomic_DNA"/>
</dbReference>
<dbReference type="GO" id="GO:0005524">
    <property type="term" value="F:ATP binding"/>
    <property type="evidence" value="ECO:0007669"/>
    <property type="project" value="UniProtKB-UniRule"/>
</dbReference>
<feature type="binding site" evidence="1">
    <location>
        <position position="325"/>
    </location>
    <ligand>
        <name>ATP</name>
        <dbReference type="ChEBI" id="CHEBI:30616"/>
    </ligand>
</feature>